<dbReference type="Ensembl" id="ENSPRET00000021198.1">
    <property type="protein sequence ID" value="ENSPREP00000020976.1"/>
    <property type="gene ID" value="ENSPREG00000014186.1"/>
</dbReference>
<accession>A0A3P9PGG0</accession>
<sequence length="87" mass="9850">MRRWCAFYWSPEVCSLGWTSVFSFDPSFISTKRLTSMCCKVKMTGSLINTRLDSLLIEAAMMSELTATVTFRPFLYSTKTSLATPAE</sequence>
<evidence type="ECO:0000313" key="1">
    <source>
        <dbReference type="Ensembl" id="ENSPREP00000020976.1"/>
    </source>
</evidence>
<name>A0A3P9PGG0_POERE</name>
<dbReference type="GeneTree" id="ENSGT01010000222545"/>
<keyword evidence="2" id="KW-1185">Reference proteome</keyword>
<reference evidence="2" key="1">
    <citation type="submission" date="2013-11" db="EMBL/GenBank/DDBJ databases">
        <title>The genomic landscape of the Guanapo guppy.</title>
        <authorList>
            <person name="Kuenstner A."/>
            <person name="Dreyer C."/>
        </authorList>
    </citation>
    <scope>NUCLEOTIDE SEQUENCE</scope>
    <source>
        <strain evidence="2">Guanapo</strain>
    </source>
</reference>
<protein>
    <submittedName>
        <fullName evidence="1">Uncharacterized protein</fullName>
    </submittedName>
</protein>
<reference evidence="1" key="3">
    <citation type="submission" date="2025-09" db="UniProtKB">
        <authorList>
            <consortium name="Ensembl"/>
        </authorList>
    </citation>
    <scope>IDENTIFICATION</scope>
    <source>
        <strain evidence="1">Guanapo</strain>
    </source>
</reference>
<evidence type="ECO:0000313" key="2">
    <source>
        <dbReference type="Proteomes" id="UP000242638"/>
    </source>
</evidence>
<proteinExistence type="predicted"/>
<dbReference type="OMA" id="RRWCAFY"/>
<dbReference type="AlphaFoldDB" id="A0A3P9PGG0"/>
<dbReference type="Proteomes" id="UP000242638">
    <property type="component" value="Unassembled WGS sequence"/>
</dbReference>
<reference evidence="1" key="2">
    <citation type="submission" date="2025-08" db="UniProtKB">
        <authorList>
            <consortium name="Ensembl"/>
        </authorList>
    </citation>
    <scope>IDENTIFICATION</scope>
    <source>
        <strain evidence="1">Guanapo</strain>
    </source>
</reference>
<organism evidence="1 2">
    <name type="scientific">Poecilia reticulata</name>
    <name type="common">Guppy</name>
    <name type="synonym">Acanthophacelus reticulatus</name>
    <dbReference type="NCBI Taxonomy" id="8081"/>
    <lineage>
        <taxon>Eukaryota</taxon>
        <taxon>Metazoa</taxon>
        <taxon>Chordata</taxon>
        <taxon>Craniata</taxon>
        <taxon>Vertebrata</taxon>
        <taxon>Euteleostomi</taxon>
        <taxon>Actinopterygii</taxon>
        <taxon>Neopterygii</taxon>
        <taxon>Teleostei</taxon>
        <taxon>Neoteleostei</taxon>
        <taxon>Acanthomorphata</taxon>
        <taxon>Ovalentaria</taxon>
        <taxon>Atherinomorphae</taxon>
        <taxon>Cyprinodontiformes</taxon>
        <taxon>Poeciliidae</taxon>
        <taxon>Poeciliinae</taxon>
        <taxon>Poecilia</taxon>
    </lineage>
</organism>